<dbReference type="PROSITE" id="PS51257">
    <property type="entry name" value="PROKAR_LIPOPROTEIN"/>
    <property type="match status" value="1"/>
</dbReference>
<evidence type="ECO:0000313" key="2">
    <source>
        <dbReference type="EMBL" id="TRA97996.1"/>
    </source>
</evidence>
<dbReference type="SUPFAM" id="SSF53474">
    <property type="entry name" value="alpha/beta-Hydrolases"/>
    <property type="match status" value="1"/>
</dbReference>
<feature type="chain" id="PRO_5021903090" evidence="1">
    <location>
        <begin position="21"/>
        <end position="374"/>
    </location>
</feature>
<dbReference type="PANTHER" id="PTHR36513">
    <property type="entry name" value="ABC TRANSMEMBRANE TYPE-1 DOMAIN-CONTAINING PROTEIN"/>
    <property type="match status" value="1"/>
</dbReference>
<reference evidence="2 3" key="1">
    <citation type="journal article" date="2019" name="Appl. Microbiol. Biotechnol.">
        <title>Differential efficiency of wild type rhizogenic strains for rol gene transformation of plants.</title>
        <authorList>
            <person name="Desmet S."/>
            <person name="De Keyser E."/>
            <person name="Van Vaerenbergh J."/>
            <person name="Baeyen S."/>
            <person name="Van Huylenbroeck J."/>
            <person name="Geelen D."/>
            <person name="Dhooghe E."/>
        </authorList>
    </citation>
    <scope>NUCLEOTIDE SEQUENCE [LARGE SCALE GENOMIC DNA]</scope>
    <source>
        <strain evidence="2 3">GBBC3284</strain>
    </source>
</reference>
<dbReference type="InterPro" id="IPR014586">
    <property type="entry name" value="UCP033909"/>
</dbReference>
<feature type="signal peptide" evidence="1">
    <location>
        <begin position="1"/>
        <end position="20"/>
    </location>
</feature>
<dbReference type="Pfam" id="PF05990">
    <property type="entry name" value="DUF900"/>
    <property type="match status" value="1"/>
</dbReference>
<evidence type="ECO:0000313" key="3">
    <source>
        <dbReference type="Proteomes" id="UP000315434"/>
    </source>
</evidence>
<keyword evidence="1" id="KW-0732">Signal</keyword>
<sequence length="374" mass="40578">MRRRSIFLVAVFSACLVACAPRTGLLTVTSPVANADQITLIAATTREPVKDPGVLFGGDRGASVSYSRIVVSVPRNRKPGTLELPRRPPGNPDRNFVATSVTSIKTEDVAAAFRGPHRRKAFVYVHGFRTTFDRSVFRFAQLVHDTDADAVPILFSWPSRGQFLDYKRDFDNASYSRSDLANLLQAAIDSKSIDEVVVLAHSMGAWLAVEAVRQVALQRHGVPRKISNLILASPDLDVGVFRRQVEDMGAMRPQITIFAAQTDRALRLSQFIARGGARLGGIDPSQEDYRRALADLSGVTVLDLSALSSGDRTNHALYATRPEAVRLIGDRLLRGQKISDVDVAGPATTIDALGAVATFAVTAPILIFDMATTP</sequence>
<gene>
    <name evidence="2" type="ORF">EXN68_22885</name>
</gene>
<name>A0A546XB77_RHIRH</name>
<dbReference type="AlphaFoldDB" id="A0A546XB77"/>
<comment type="caution">
    <text evidence="2">The sequence shown here is derived from an EMBL/GenBank/DDBJ whole genome shotgun (WGS) entry which is preliminary data.</text>
</comment>
<dbReference type="GO" id="GO:0016787">
    <property type="term" value="F:hydrolase activity"/>
    <property type="evidence" value="ECO:0007669"/>
    <property type="project" value="UniProtKB-KW"/>
</dbReference>
<keyword evidence="2" id="KW-0378">Hydrolase</keyword>
<dbReference type="EMBL" id="SGNY01000009">
    <property type="protein sequence ID" value="TRA97996.1"/>
    <property type="molecule type" value="Genomic_DNA"/>
</dbReference>
<evidence type="ECO:0000256" key="1">
    <source>
        <dbReference type="SAM" id="SignalP"/>
    </source>
</evidence>
<dbReference type="PIRSF" id="PIRSF033909">
    <property type="entry name" value="UCP033909"/>
    <property type="match status" value="1"/>
</dbReference>
<dbReference type="OrthoDB" id="9797755at2"/>
<protein>
    <submittedName>
        <fullName evidence="2">Alpha/beta fold hydrolase</fullName>
    </submittedName>
</protein>
<dbReference type="PANTHER" id="PTHR36513:SF1">
    <property type="entry name" value="TRANSMEMBRANE PROTEIN"/>
    <property type="match status" value="1"/>
</dbReference>
<dbReference type="InterPro" id="IPR029058">
    <property type="entry name" value="AB_hydrolase_fold"/>
</dbReference>
<dbReference type="InterPro" id="IPR010297">
    <property type="entry name" value="DUF900_hydrolase"/>
</dbReference>
<accession>A0A546XB77</accession>
<dbReference type="Proteomes" id="UP000315434">
    <property type="component" value="Unassembled WGS sequence"/>
</dbReference>
<organism evidence="2 3">
    <name type="scientific">Rhizobium rhizogenes</name>
    <name type="common">Agrobacterium rhizogenes</name>
    <dbReference type="NCBI Taxonomy" id="359"/>
    <lineage>
        <taxon>Bacteria</taxon>
        <taxon>Pseudomonadati</taxon>
        <taxon>Pseudomonadota</taxon>
        <taxon>Alphaproteobacteria</taxon>
        <taxon>Hyphomicrobiales</taxon>
        <taxon>Rhizobiaceae</taxon>
        <taxon>Rhizobium/Agrobacterium group</taxon>
        <taxon>Rhizobium</taxon>
    </lineage>
</organism>
<dbReference type="Gene3D" id="3.40.50.1820">
    <property type="entry name" value="alpha/beta hydrolase"/>
    <property type="match status" value="1"/>
</dbReference>
<proteinExistence type="predicted"/>
<dbReference type="RefSeq" id="WP_142843026.1">
    <property type="nucleotide sequence ID" value="NZ_JAPZAC010000009.1"/>
</dbReference>